<reference evidence="2" key="1">
    <citation type="submission" date="2011-12" db="EMBL/GenBank/DDBJ databases">
        <title>Comparative genomics of primate cytomegaloviruses.</title>
        <authorList>
            <person name="Davison A.J."/>
            <person name="Holton M."/>
            <person name="Dolan A."/>
            <person name="Dargan D.J."/>
            <person name="Gatherer D."/>
            <person name="Hayward G.S."/>
        </authorList>
    </citation>
    <scope>NUCLEOTIDE SEQUENCE [LARGE SCALE GENOMIC DNA]</scope>
    <source>
        <strain evidence="2">SqSHV</strain>
    </source>
</reference>
<sequence length="121" mass="13650">MRLHSTCIVLSIWTLRTIFGRPTPDLSSPANEVAKTAPETWTRFYQHLTGTTETGIEEHDSDGENHDHHITTPEKPEVHTTPSGMKHPHGMDSFAIRCILGYDCDNTKLPPQTFKPSIMVR</sequence>
<accession>G8XST6</accession>
<organism evidence="2 3">
    <name type="scientific">Saimiriine betaherpesvirus 4</name>
    <dbReference type="NCBI Taxonomy" id="1535247"/>
    <lineage>
        <taxon>Viruses</taxon>
        <taxon>Duplodnaviria</taxon>
        <taxon>Heunggongvirae</taxon>
        <taxon>Peploviricota</taxon>
        <taxon>Herviviricetes</taxon>
        <taxon>Herpesvirales</taxon>
        <taxon>Orthoherpesviridae</taxon>
        <taxon>Betaherpesvirinae</taxon>
        <taxon>Cytomegalovirus</taxon>
        <taxon>Cytomegalovirus saimiriinebeta4</taxon>
    </lineage>
</organism>
<dbReference type="GeneID" id="11464253"/>
<dbReference type="OrthoDB" id="37856at10239"/>
<proteinExistence type="predicted"/>
<dbReference type="Proteomes" id="UP000097892">
    <property type="component" value="Segment"/>
</dbReference>
<feature type="region of interest" description="Disordered" evidence="1">
    <location>
        <begin position="54"/>
        <end position="85"/>
    </location>
</feature>
<feature type="compositionally biased region" description="Basic and acidic residues" evidence="1">
    <location>
        <begin position="56"/>
        <end position="78"/>
    </location>
</feature>
<name>G8XST6_9BETA</name>
<dbReference type="RefSeq" id="YP_004940194.1">
    <property type="nucleotide sequence ID" value="NC_016448.1"/>
</dbReference>
<keyword evidence="3" id="KW-1185">Reference proteome</keyword>
<evidence type="ECO:0000313" key="2">
    <source>
        <dbReference type="EMBL" id="AEV80883.1"/>
    </source>
</evidence>
<evidence type="ECO:0000313" key="3">
    <source>
        <dbReference type="Proteomes" id="UP000097892"/>
    </source>
</evidence>
<dbReference type="KEGG" id="vg:11464253"/>
<protein>
    <submittedName>
        <fullName evidence="2">Protein O10</fullName>
    </submittedName>
</protein>
<gene>
    <name evidence="2" type="primary">O10</name>
</gene>
<dbReference type="EMBL" id="FJ483967">
    <property type="protein sequence ID" value="AEV80883.1"/>
    <property type="molecule type" value="Genomic_DNA"/>
</dbReference>
<evidence type="ECO:0000256" key="1">
    <source>
        <dbReference type="SAM" id="MobiDB-lite"/>
    </source>
</evidence>